<evidence type="ECO:0000256" key="3">
    <source>
        <dbReference type="ARBA" id="ARBA00023015"/>
    </source>
</evidence>
<dbReference type="InterPro" id="IPR009057">
    <property type="entry name" value="Homeodomain-like_sf"/>
</dbReference>
<dbReference type="GO" id="GO:0003677">
    <property type="term" value="F:DNA binding"/>
    <property type="evidence" value="ECO:0007669"/>
    <property type="project" value="UniProtKB-UniRule"/>
</dbReference>
<organism evidence="10 11">
    <name type="scientific">Cuscuta europaea</name>
    <name type="common">European dodder</name>
    <dbReference type="NCBI Taxonomy" id="41803"/>
    <lineage>
        <taxon>Eukaryota</taxon>
        <taxon>Viridiplantae</taxon>
        <taxon>Streptophyta</taxon>
        <taxon>Embryophyta</taxon>
        <taxon>Tracheophyta</taxon>
        <taxon>Spermatophyta</taxon>
        <taxon>Magnoliopsida</taxon>
        <taxon>eudicotyledons</taxon>
        <taxon>Gunneridae</taxon>
        <taxon>Pentapetalae</taxon>
        <taxon>asterids</taxon>
        <taxon>lamiids</taxon>
        <taxon>Solanales</taxon>
        <taxon>Convolvulaceae</taxon>
        <taxon>Cuscuteae</taxon>
        <taxon>Cuscuta</taxon>
        <taxon>Cuscuta subgen. Cuscuta</taxon>
    </lineage>
</organism>
<evidence type="ECO:0000256" key="8">
    <source>
        <dbReference type="PROSITE-ProRule" id="PRU00108"/>
    </source>
</evidence>
<dbReference type="SMART" id="SM00389">
    <property type="entry name" value="HOX"/>
    <property type="match status" value="1"/>
</dbReference>
<keyword evidence="7 8" id="KW-0539">Nucleus</keyword>
<evidence type="ECO:0000256" key="7">
    <source>
        <dbReference type="ARBA" id="ARBA00023242"/>
    </source>
</evidence>
<name>A0A9P0YH20_CUSEU</name>
<dbReference type="InterPro" id="IPR006563">
    <property type="entry name" value="POX_dom"/>
</dbReference>
<feature type="domain" description="Homeobox" evidence="9">
    <location>
        <begin position="316"/>
        <end position="379"/>
    </location>
</feature>
<evidence type="ECO:0000256" key="2">
    <source>
        <dbReference type="ARBA" id="ARBA00006454"/>
    </source>
</evidence>
<keyword evidence="5 8" id="KW-0371">Homeobox</keyword>
<comment type="caution">
    <text evidence="10">The sequence shown here is derived from an EMBL/GenBank/DDBJ whole genome shotgun (WGS) entry which is preliminary data.</text>
</comment>
<dbReference type="Pfam" id="PF07526">
    <property type="entry name" value="POX"/>
    <property type="match status" value="1"/>
</dbReference>
<evidence type="ECO:0000259" key="9">
    <source>
        <dbReference type="PROSITE" id="PS50071"/>
    </source>
</evidence>
<evidence type="ECO:0000256" key="5">
    <source>
        <dbReference type="ARBA" id="ARBA00023155"/>
    </source>
</evidence>
<keyword evidence="6" id="KW-0804">Transcription</keyword>
<sequence>MVGGQRNMATYYSWGSTSNERDSPLPLMPHHPSDLLMMNVTPNITDAHSPSIEEPSDTFNIEQYEKGRQLSLSLVMQVPSSYRDDHQFQGGSYYSENKNIEYLSFDSAGKSGAIDNLRQMDFISTRIHEATDINDSKYLKAAQDLLDEIVNVQSSSATTKQQDRQYIFYSFAENLSEEEASVLMMSSSCATDISSAKRCDLDNKMNKLLWMLNKVDMSYKQYYEQMQILVSSFEMVAGSGAARPYTSLSFETISRQFRCICDAIKKQIQATRGEGQGGNGDDDSNTSQGGRRFYRLRQVDYKLRQQKLLQQFGVMRQPWRPLRGLPENAVSILRAWLFEHFLHPYPKETEKVTLARQTGLTRSQVANWFINARVRLWKPMIEDMYKEEVGDTEANLTSSSERLQAGN</sequence>
<evidence type="ECO:0000256" key="1">
    <source>
        <dbReference type="ARBA" id="ARBA00004123"/>
    </source>
</evidence>
<reference evidence="10" key="1">
    <citation type="submission" date="2022-07" db="EMBL/GenBank/DDBJ databases">
        <authorList>
            <person name="Macas J."/>
            <person name="Novak P."/>
            <person name="Neumann P."/>
        </authorList>
    </citation>
    <scope>NUCLEOTIDE SEQUENCE</scope>
</reference>
<dbReference type="GO" id="GO:0006355">
    <property type="term" value="P:regulation of DNA-templated transcription"/>
    <property type="evidence" value="ECO:0007669"/>
    <property type="project" value="InterPro"/>
</dbReference>
<accession>A0A9P0YH20</accession>
<dbReference type="OrthoDB" id="10056939at2759"/>
<gene>
    <name evidence="10" type="ORF">CEURO_LOCUS680</name>
</gene>
<dbReference type="CDD" id="cd00086">
    <property type="entry name" value="homeodomain"/>
    <property type="match status" value="1"/>
</dbReference>
<dbReference type="Gene3D" id="1.10.10.60">
    <property type="entry name" value="Homeodomain-like"/>
    <property type="match status" value="1"/>
</dbReference>
<comment type="subcellular location">
    <subcellularLocation>
        <location evidence="1 8">Nucleus</location>
    </subcellularLocation>
</comment>
<proteinExistence type="inferred from homology"/>
<keyword evidence="4 8" id="KW-0238">DNA-binding</keyword>
<dbReference type="Pfam" id="PF05920">
    <property type="entry name" value="Homeobox_KN"/>
    <property type="match status" value="1"/>
</dbReference>
<evidence type="ECO:0000256" key="6">
    <source>
        <dbReference type="ARBA" id="ARBA00023163"/>
    </source>
</evidence>
<dbReference type="GO" id="GO:0005634">
    <property type="term" value="C:nucleus"/>
    <property type="evidence" value="ECO:0007669"/>
    <property type="project" value="UniProtKB-SubCell"/>
</dbReference>
<dbReference type="SMART" id="SM00574">
    <property type="entry name" value="POX"/>
    <property type="match status" value="1"/>
</dbReference>
<evidence type="ECO:0000313" key="10">
    <source>
        <dbReference type="EMBL" id="CAH9054617.1"/>
    </source>
</evidence>
<protein>
    <recommendedName>
        <fullName evidence="9">Homeobox domain-containing protein</fullName>
    </recommendedName>
</protein>
<dbReference type="Proteomes" id="UP001152484">
    <property type="component" value="Unassembled WGS sequence"/>
</dbReference>
<dbReference type="EMBL" id="CAMAPE010000002">
    <property type="protein sequence ID" value="CAH9054617.1"/>
    <property type="molecule type" value="Genomic_DNA"/>
</dbReference>
<dbReference type="InterPro" id="IPR008422">
    <property type="entry name" value="KN_HD"/>
</dbReference>
<dbReference type="InterPro" id="IPR001356">
    <property type="entry name" value="HD"/>
</dbReference>
<comment type="similarity">
    <text evidence="2">Belongs to the TALE/BELL homeobox family.</text>
</comment>
<dbReference type="InterPro" id="IPR050224">
    <property type="entry name" value="TALE_homeobox"/>
</dbReference>
<dbReference type="PROSITE" id="PS50071">
    <property type="entry name" value="HOMEOBOX_2"/>
    <property type="match status" value="1"/>
</dbReference>
<dbReference type="SUPFAM" id="SSF46689">
    <property type="entry name" value="Homeodomain-like"/>
    <property type="match status" value="1"/>
</dbReference>
<keyword evidence="3" id="KW-0805">Transcription regulation</keyword>
<evidence type="ECO:0000256" key="4">
    <source>
        <dbReference type="ARBA" id="ARBA00023125"/>
    </source>
</evidence>
<feature type="DNA-binding region" description="Homeobox" evidence="8">
    <location>
        <begin position="318"/>
        <end position="380"/>
    </location>
</feature>
<evidence type="ECO:0000313" key="11">
    <source>
        <dbReference type="Proteomes" id="UP001152484"/>
    </source>
</evidence>
<dbReference type="PANTHER" id="PTHR11850">
    <property type="entry name" value="HOMEOBOX PROTEIN TRANSCRIPTION FACTORS"/>
    <property type="match status" value="1"/>
</dbReference>
<dbReference type="AlphaFoldDB" id="A0A9P0YH20"/>
<keyword evidence="11" id="KW-1185">Reference proteome</keyword>